<proteinExistence type="predicted"/>
<dbReference type="EMBL" id="NDXW01000002">
    <property type="protein sequence ID" value="RDH41873.1"/>
    <property type="molecule type" value="Genomic_DNA"/>
</dbReference>
<gene>
    <name evidence="2" type="ORF">B9G39_25990</name>
</gene>
<protein>
    <submittedName>
        <fullName evidence="2">DUF4158 domain-containing protein</fullName>
    </submittedName>
</protein>
<feature type="domain" description="DUF4158" evidence="1">
    <location>
        <begin position="11"/>
        <end position="173"/>
    </location>
</feature>
<accession>A0A4P9VFR5</accession>
<sequence length="252" mass="29272">MDNTNQKRIQILMPNEIRELYERPAFNQTEREEYFALDDDMLKVLKGMDKLETKLYLALLIGYFRAKPVIPKFQLKDVQEDIEFLCKTYFSSSKPKLVTIPKSTRSKLISKMLSMLDFEHFTKLHQANLIVRLKDVATICIEPRYIFDECLAFFGQQRLALAGYTTLQDLITDILSAERQRTELVLSQHMTDLTKQRLRKVLNRKGLLNSLSGYKGSARDFSPAERLCCSTESSGLLRLFRQIYSFEACPTT</sequence>
<dbReference type="Pfam" id="PF13700">
    <property type="entry name" value="DUF4158"/>
    <property type="match status" value="1"/>
</dbReference>
<organism evidence="2 3">
    <name type="scientific">Zooshikella ganghwensis</name>
    <dbReference type="NCBI Taxonomy" id="202772"/>
    <lineage>
        <taxon>Bacteria</taxon>
        <taxon>Pseudomonadati</taxon>
        <taxon>Pseudomonadota</taxon>
        <taxon>Gammaproteobacteria</taxon>
        <taxon>Oceanospirillales</taxon>
        <taxon>Zooshikellaceae</taxon>
        <taxon>Zooshikella</taxon>
    </lineage>
</organism>
<comment type="caution">
    <text evidence="2">The sequence shown here is derived from an EMBL/GenBank/DDBJ whole genome shotgun (WGS) entry which is preliminary data.</text>
</comment>
<dbReference type="Proteomes" id="UP000257039">
    <property type="component" value="Unassembled WGS sequence"/>
</dbReference>
<evidence type="ECO:0000313" key="2">
    <source>
        <dbReference type="EMBL" id="RDH41873.1"/>
    </source>
</evidence>
<dbReference type="InterPro" id="IPR025296">
    <property type="entry name" value="DUF4158"/>
</dbReference>
<keyword evidence="3" id="KW-1185">Reference proteome</keyword>
<name>A0A4P9VFR5_9GAMM</name>
<reference evidence="2 3" key="1">
    <citation type="submission" date="2017-04" db="EMBL/GenBank/DDBJ databases">
        <title>Draft genome sequence of Zooshikella ganghwensis VG4 isolated from Red Sea sediments.</title>
        <authorList>
            <person name="Rehman Z."/>
            <person name="Alam I."/>
            <person name="Kamau A."/>
            <person name="Bajic V."/>
            <person name="Leiknes T."/>
        </authorList>
    </citation>
    <scope>NUCLEOTIDE SEQUENCE [LARGE SCALE GENOMIC DNA]</scope>
    <source>
        <strain evidence="2 3">VG4</strain>
    </source>
</reference>
<dbReference type="RefSeq" id="WP_094789542.1">
    <property type="nucleotide sequence ID" value="NZ_NDXW01000002.1"/>
</dbReference>
<evidence type="ECO:0000313" key="3">
    <source>
        <dbReference type="Proteomes" id="UP000257039"/>
    </source>
</evidence>
<evidence type="ECO:0000259" key="1">
    <source>
        <dbReference type="Pfam" id="PF13700"/>
    </source>
</evidence>
<dbReference type="AlphaFoldDB" id="A0A4P9VFR5"/>